<evidence type="ECO:0000313" key="1">
    <source>
        <dbReference type="EMBL" id="EGW05495.1"/>
    </source>
</evidence>
<dbReference type="EMBL" id="JH000553">
    <property type="protein sequence ID" value="EGW05495.1"/>
    <property type="molecule type" value="Genomic_DNA"/>
</dbReference>
<sequence>MTLPQRLVVATLSYLLCYYYQDLWEMSFRNKMIIYIKCGESENFKICVPALSSVIIFNYN</sequence>
<dbReference type="InParanoid" id="G3HNU5"/>
<dbReference type="Proteomes" id="UP000001075">
    <property type="component" value="Unassembled WGS sequence"/>
</dbReference>
<gene>
    <name evidence="1" type="ORF">I79_012439</name>
</gene>
<proteinExistence type="predicted"/>
<accession>G3HNU5</accession>
<reference evidence="2" key="1">
    <citation type="journal article" date="2011" name="Nat. Biotechnol.">
        <title>The genomic sequence of the Chinese hamster ovary (CHO)-K1 cell line.</title>
        <authorList>
            <person name="Xu X."/>
            <person name="Nagarajan H."/>
            <person name="Lewis N.E."/>
            <person name="Pan S."/>
            <person name="Cai Z."/>
            <person name="Liu X."/>
            <person name="Chen W."/>
            <person name="Xie M."/>
            <person name="Wang W."/>
            <person name="Hammond S."/>
            <person name="Andersen M.R."/>
            <person name="Neff N."/>
            <person name="Passarelli B."/>
            <person name="Koh W."/>
            <person name="Fan H.C."/>
            <person name="Wang J."/>
            <person name="Gui Y."/>
            <person name="Lee K.H."/>
            <person name="Betenbaugh M.J."/>
            <person name="Quake S.R."/>
            <person name="Famili I."/>
            <person name="Palsson B.O."/>
            <person name="Wang J."/>
        </authorList>
    </citation>
    <scope>NUCLEOTIDE SEQUENCE [LARGE SCALE GENOMIC DNA]</scope>
    <source>
        <strain evidence="2">CHO K1 cell line</strain>
    </source>
</reference>
<evidence type="ECO:0000313" key="2">
    <source>
        <dbReference type="Proteomes" id="UP000001075"/>
    </source>
</evidence>
<name>G3HNU5_CRIGR</name>
<protein>
    <submittedName>
        <fullName evidence="1">Uncharacterized protein</fullName>
    </submittedName>
</protein>
<dbReference type="AlphaFoldDB" id="G3HNU5"/>
<organism evidence="1 2">
    <name type="scientific">Cricetulus griseus</name>
    <name type="common">Chinese hamster</name>
    <name type="synonym">Cricetulus barabensis griseus</name>
    <dbReference type="NCBI Taxonomy" id="10029"/>
    <lineage>
        <taxon>Eukaryota</taxon>
        <taxon>Metazoa</taxon>
        <taxon>Chordata</taxon>
        <taxon>Craniata</taxon>
        <taxon>Vertebrata</taxon>
        <taxon>Euteleostomi</taxon>
        <taxon>Mammalia</taxon>
        <taxon>Eutheria</taxon>
        <taxon>Euarchontoglires</taxon>
        <taxon>Glires</taxon>
        <taxon>Rodentia</taxon>
        <taxon>Myomorpha</taxon>
        <taxon>Muroidea</taxon>
        <taxon>Cricetidae</taxon>
        <taxon>Cricetinae</taxon>
        <taxon>Cricetulus</taxon>
    </lineage>
</organism>